<dbReference type="Pfam" id="PF03226">
    <property type="entry name" value="Yippee-Mis18"/>
    <property type="match status" value="1"/>
</dbReference>
<dbReference type="AlphaFoldDB" id="T1JX95"/>
<dbReference type="InterPro" id="IPR015947">
    <property type="entry name" value="PUA-like_sf"/>
</dbReference>
<accession>T1JX95</accession>
<dbReference type="Gene3D" id="2.30.130.40">
    <property type="entry name" value="LON domain-like"/>
    <property type="match status" value="1"/>
</dbReference>
<dbReference type="SMART" id="SM00464">
    <property type="entry name" value="LON"/>
    <property type="match status" value="1"/>
</dbReference>
<feature type="domain" description="CULT" evidence="15">
    <location>
        <begin position="355"/>
        <end position="461"/>
    </location>
</feature>
<evidence type="ECO:0000313" key="16">
    <source>
        <dbReference type="EnsemblMetazoa" id="tetur02g11150.1"/>
    </source>
</evidence>
<feature type="domain" description="Lon N-terminal" evidence="14">
    <location>
        <begin position="82"/>
        <end position="356"/>
    </location>
</feature>
<comment type="function">
    <text evidence="11">Substrate recognition component of a DCX (DDB1-CUL4-X-box) E3 protein ligase complex that mediates the ubiquitination and subsequent proteasomal degradation of target proteins. Has an essential role in mediating growth by negatively regulating insulin signaling. It also has a role in maintaining presynaptic function in the neuromuscular junction synapses of third-instar larvae.</text>
</comment>
<evidence type="ECO:0000313" key="17">
    <source>
        <dbReference type="Proteomes" id="UP000015104"/>
    </source>
</evidence>
<keyword evidence="8" id="KW-0832">Ubl conjugation</keyword>
<dbReference type="InterPro" id="IPR004910">
    <property type="entry name" value="Yippee/Mis18/Cereblon"/>
</dbReference>
<evidence type="ECO:0000256" key="3">
    <source>
        <dbReference type="ARBA" id="ARBA00005293"/>
    </source>
</evidence>
<evidence type="ECO:0000256" key="8">
    <source>
        <dbReference type="ARBA" id="ARBA00022843"/>
    </source>
</evidence>
<reference evidence="16" key="2">
    <citation type="submission" date="2015-06" db="UniProtKB">
        <authorList>
            <consortium name="EnsemblMetazoa"/>
        </authorList>
    </citation>
    <scope>IDENTIFICATION</scope>
</reference>
<evidence type="ECO:0000259" key="14">
    <source>
        <dbReference type="PROSITE" id="PS51787"/>
    </source>
</evidence>
<dbReference type="PROSITE" id="PS51788">
    <property type="entry name" value="CULT"/>
    <property type="match status" value="1"/>
</dbReference>
<dbReference type="InterPro" id="IPR034750">
    <property type="entry name" value="CULT"/>
</dbReference>
<dbReference type="Proteomes" id="UP000015104">
    <property type="component" value="Unassembled WGS sequence"/>
</dbReference>
<dbReference type="InterPro" id="IPR003111">
    <property type="entry name" value="Lon_prtase_N"/>
</dbReference>
<feature type="compositionally biased region" description="Acidic residues" evidence="13">
    <location>
        <begin position="287"/>
        <end position="305"/>
    </location>
</feature>
<dbReference type="Gene3D" id="2.170.150.20">
    <property type="entry name" value="Peptide methionine sulfoxide reductase"/>
    <property type="match status" value="1"/>
</dbReference>
<dbReference type="SUPFAM" id="SSF88697">
    <property type="entry name" value="PUA domain-like"/>
    <property type="match status" value="1"/>
</dbReference>
<dbReference type="GO" id="GO:0046872">
    <property type="term" value="F:metal ion binding"/>
    <property type="evidence" value="ECO:0007669"/>
    <property type="project" value="UniProtKB-KW"/>
</dbReference>
<dbReference type="eggNOG" id="KOG1400">
    <property type="taxonomic scope" value="Eukaryota"/>
</dbReference>
<evidence type="ECO:0000256" key="11">
    <source>
        <dbReference type="ARBA" id="ARBA00046075"/>
    </source>
</evidence>
<keyword evidence="9" id="KW-0539">Nucleus</keyword>
<dbReference type="EMBL" id="CAEY01000824">
    <property type="status" value="NOT_ANNOTATED_CDS"/>
    <property type="molecule type" value="Genomic_DNA"/>
</dbReference>
<keyword evidence="6" id="KW-0833">Ubl conjugation pathway</keyword>
<dbReference type="OMA" id="AYQMYDS"/>
<evidence type="ECO:0000256" key="6">
    <source>
        <dbReference type="ARBA" id="ARBA00022786"/>
    </source>
</evidence>
<dbReference type="FunFam" id="2.170.150.20:FF:000005">
    <property type="entry name" value="Blast:Protein cereblon homolog"/>
    <property type="match status" value="1"/>
</dbReference>
<keyword evidence="17" id="KW-1185">Reference proteome</keyword>
<gene>
    <name evidence="16" type="primary">107371719</name>
</gene>
<dbReference type="KEGG" id="tut:107371719"/>
<dbReference type="PANTHER" id="PTHR46732:SF8">
    <property type="entry name" value="ATP-DEPENDENT PROTEASE LA (LON) DOMAIN PROTEIN"/>
    <property type="match status" value="1"/>
</dbReference>
<keyword evidence="5" id="KW-0479">Metal-binding</keyword>
<dbReference type="CDD" id="cd15777">
    <property type="entry name" value="CRBN_C_like"/>
    <property type="match status" value="1"/>
</dbReference>
<comment type="subunit">
    <text evidence="12">Likely a component of a DCX (DDB1-CUL4-X-box) protein ligase complex. May interact with pic/DDB1.</text>
</comment>
<evidence type="ECO:0000256" key="7">
    <source>
        <dbReference type="ARBA" id="ARBA00022833"/>
    </source>
</evidence>
<proteinExistence type="inferred from homology"/>
<comment type="similarity">
    <text evidence="3">Belongs to the CRBN family.</text>
</comment>
<evidence type="ECO:0000256" key="9">
    <source>
        <dbReference type="ARBA" id="ARBA00023242"/>
    </source>
</evidence>
<name>T1JX95_TETUR</name>
<evidence type="ECO:0000256" key="10">
    <source>
        <dbReference type="ARBA" id="ARBA00030079"/>
    </source>
</evidence>
<dbReference type="UniPathway" id="UPA00143"/>
<dbReference type="GO" id="GO:0016567">
    <property type="term" value="P:protein ubiquitination"/>
    <property type="evidence" value="ECO:0007669"/>
    <property type="project" value="UniProtKB-UniPathway"/>
</dbReference>
<evidence type="ECO:0000256" key="4">
    <source>
        <dbReference type="ARBA" id="ARBA00014394"/>
    </source>
</evidence>
<evidence type="ECO:0000256" key="13">
    <source>
        <dbReference type="SAM" id="MobiDB-lite"/>
    </source>
</evidence>
<evidence type="ECO:0000256" key="5">
    <source>
        <dbReference type="ARBA" id="ARBA00022723"/>
    </source>
</evidence>
<dbReference type="Gene3D" id="1.20.58.1480">
    <property type="match status" value="1"/>
</dbReference>
<evidence type="ECO:0000256" key="2">
    <source>
        <dbReference type="ARBA" id="ARBA00004906"/>
    </source>
</evidence>
<dbReference type="GO" id="GO:0005634">
    <property type="term" value="C:nucleus"/>
    <property type="evidence" value="ECO:0007669"/>
    <property type="project" value="UniProtKB-SubCell"/>
</dbReference>
<dbReference type="EnsemblMetazoa" id="tetur02g11150.1">
    <property type="protein sequence ID" value="tetur02g11150.1"/>
    <property type="gene ID" value="tetur02g11150"/>
</dbReference>
<dbReference type="PROSITE" id="PS51787">
    <property type="entry name" value="LON_N"/>
    <property type="match status" value="1"/>
</dbReference>
<evidence type="ECO:0000256" key="12">
    <source>
        <dbReference type="ARBA" id="ARBA00046796"/>
    </source>
</evidence>
<keyword evidence="7" id="KW-0862">Zinc</keyword>
<dbReference type="STRING" id="32264.T1JX95"/>
<evidence type="ECO:0000256" key="1">
    <source>
        <dbReference type="ARBA" id="ARBA00004123"/>
    </source>
</evidence>
<comment type="subcellular location">
    <subcellularLocation>
        <location evidence="1">Nucleus</location>
    </subcellularLocation>
</comment>
<dbReference type="PANTHER" id="PTHR46732">
    <property type="entry name" value="ATP-DEPENDENT PROTEASE LA (LON) DOMAIN PROTEIN"/>
    <property type="match status" value="1"/>
</dbReference>
<feature type="region of interest" description="Disordered" evidence="13">
    <location>
        <begin position="1"/>
        <end position="50"/>
    </location>
</feature>
<feature type="region of interest" description="Disordered" evidence="13">
    <location>
        <begin position="286"/>
        <end position="307"/>
    </location>
</feature>
<feature type="compositionally biased region" description="Acidic residues" evidence="13">
    <location>
        <begin position="20"/>
        <end position="29"/>
    </location>
</feature>
<reference evidence="17" key="1">
    <citation type="submission" date="2011-08" db="EMBL/GenBank/DDBJ databases">
        <authorList>
            <person name="Rombauts S."/>
        </authorList>
    </citation>
    <scope>NUCLEOTIDE SEQUENCE</scope>
    <source>
        <strain evidence="17">London</strain>
    </source>
</reference>
<protein>
    <recommendedName>
        <fullName evidence="4">Protein cereblon</fullName>
    </recommendedName>
    <alternativeName>
        <fullName evidence="10">Protein ohgata</fullName>
    </alternativeName>
</protein>
<dbReference type="OrthoDB" id="267517at2759"/>
<dbReference type="Pfam" id="PF02190">
    <property type="entry name" value="LON_substr_bdg"/>
    <property type="match status" value="1"/>
</dbReference>
<dbReference type="InterPro" id="IPR046336">
    <property type="entry name" value="Lon_prtase_N_sf"/>
</dbReference>
<comment type="pathway">
    <text evidence="2">Protein modification; protein ubiquitination.</text>
</comment>
<organism evidence="16 17">
    <name type="scientific">Tetranychus urticae</name>
    <name type="common">Two-spotted spider mite</name>
    <dbReference type="NCBI Taxonomy" id="32264"/>
    <lineage>
        <taxon>Eukaryota</taxon>
        <taxon>Metazoa</taxon>
        <taxon>Ecdysozoa</taxon>
        <taxon>Arthropoda</taxon>
        <taxon>Chelicerata</taxon>
        <taxon>Arachnida</taxon>
        <taxon>Acari</taxon>
        <taxon>Acariformes</taxon>
        <taxon>Trombidiformes</taxon>
        <taxon>Prostigmata</taxon>
        <taxon>Eleutherengona</taxon>
        <taxon>Raphignathae</taxon>
        <taxon>Tetranychoidea</taxon>
        <taxon>Tetranychidae</taxon>
        <taxon>Tetranychus</taxon>
    </lineage>
</organism>
<sequence>MDEDMNVIPARPESESSFTTDEEDEDNNVENDVVLNSEDENNRRVEGIDYDPSLPAQHTYLGSNLRELSGRVVLDDEALVTLPLLTLPGVILIPGQILPLRLEHPAMIAMMLNAIEKERTFGILATDSDVGTTVEIRSYSRGIEDDAEESVLKLKAEGRQRFKLIERWRQDDGFVMGKVKIMCDIEIAHPFDKNLDFTSRGNKYNYKLVPASTVWPSFVFRMYDSHFIMHKINDQLRNWANISKPSPSNPAVDHKIKDVQQTVHETEDTEGSIQIRKTVVTTIRRDDDDEMESIESSEDEEEDAQDFSQTLASPYKYSYWVAANLPLSDDQRVELLKIPTTIGRLRFEYDLLQKCLFLCCIQCGSKICTREDIFSMSVEGPLQNYVNLSGHVHETLTVYRVSNLALVGRSSTQQSWFPGYSWTICECSNCGHHIGWKFMSVKSTRPEYFWGISRANIQPKMN</sequence>
<evidence type="ECO:0000259" key="15">
    <source>
        <dbReference type="PROSITE" id="PS51788"/>
    </source>
</evidence>
<dbReference type="HOGENOM" id="CLU_025648_1_0_1"/>